<organism evidence="1 2">
    <name type="scientific">Ancylostoma duodenale</name>
    <dbReference type="NCBI Taxonomy" id="51022"/>
    <lineage>
        <taxon>Eukaryota</taxon>
        <taxon>Metazoa</taxon>
        <taxon>Ecdysozoa</taxon>
        <taxon>Nematoda</taxon>
        <taxon>Chromadorea</taxon>
        <taxon>Rhabditida</taxon>
        <taxon>Rhabditina</taxon>
        <taxon>Rhabditomorpha</taxon>
        <taxon>Strongyloidea</taxon>
        <taxon>Ancylostomatidae</taxon>
        <taxon>Ancylostomatinae</taxon>
        <taxon>Ancylostoma</taxon>
    </lineage>
</organism>
<name>A0A0C2H323_9BILA</name>
<evidence type="ECO:0000313" key="1">
    <source>
        <dbReference type="EMBL" id="KIH68215.1"/>
    </source>
</evidence>
<dbReference type="AlphaFoldDB" id="A0A0C2H323"/>
<dbReference type="SUPFAM" id="SSF53649">
    <property type="entry name" value="Alkaline phosphatase-like"/>
    <property type="match status" value="1"/>
</dbReference>
<sequence length="154" mass="17516">MGSDRQAATEEQSSEGKGIVLLPEQNGQCDVAGSRSMYSNTYKILRKFRSVFPKISSVSQKLFFDRWFAIPRGIDGKRQKKTNHDLEAVCCDLRTKRQDPEPKPVRIMAILPRTLITLVLSLWQATVTRGKPPNILFIMADDLGFNDLDWKDDT</sequence>
<dbReference type="InterPro" id="IPR017850">
    <property type="entry name" value="Alkaline_phosphatase_core_sf"/>
</dbReference>
<proteinExistence type="predicted"/>
<keyword evidence="2" id="KW-1185">Reference proteome</keyword>
<protein>
    <recommendedName>
        <fullName evidence="3">Sulfatase N-terminal domain-containing protein</fullName>
    </recommendedName>
</protein>
<dbReference type="OrthoDB" id="6503793at2759"/>
<gene>
    <name evidence="1" type="ORF">ANCDUO_01447</name>
</gene>
<evidence type="ECO:0008006" key="3">
    <source>
        <dbReference type="Google" id="ProtNLM"/>
    </source>
</evidence>
<dbReference type="Proteomes" id="UP000054047">
    <property type="component" value="Unassembled WGS sequence"/>
</dbReference>
<accession>A0A0C2H323</accession>
<evidence type="ECO:0000313" key="2">
    <source>
        <dbReference type="Proteomes" id="UP000054047"/>
    </source>
</evidence>
<dbReference type="EMBL" id="KN726438">
    <property type="protein sequence ID" value="KIH68215.1"/>
    <property type="molecule type" value="Genomic_DNA"/>
</dbReference>
<reference evidence="1 2" key="1">
    <citation type="submission" date="2013-12" db="EMBL/GenBank/DDBJ databases">
        <title>Draft genome of the parsitic nematode Ancylostoma duodenale.</title>
        <authorList>
            <person name="Mitreva M."/>
        </authorList>
    </citation>
    <scope>NUCLEOTIDE SEQUENCE [LARGE SCALE GENOMIC DNA]</scope>
    <source>
        <strain evidence="1 2">Zhejiang</strain>
    </source>
</reference>